<protein>
    <recommendedName>
        <fullName evidence="7">ARM repeat superfamily protein</fullName>
    </recommendedName>
</protein>
<dbReference type="OrthoDB" id="2156856at2759"/>
<dbReference type="GO" id="GO:0005634">
    <property type="term" value="C:nucleus"/>
    <property type="evidence" value="ECO:0007669"/>
    <property type="project" value="UniProtKB-SubCell"/>
</dbReference>
<dbReference type="PANTHER" id="PTHR23424">
    <property type="entry name" value="SERUM AMYLOID A"/>
    <property type="match status" value="1"/>
</dbReference>
<gene>
    <name evidence="5" type="ORF">ZIOFF_053708</name>
</gene>
<evidence type="ECO:0000313" key="5">
    <source>
        <dbReference type="EMBL" id="KAG6485178.1"/>
    </source>
</evidence>
<feature type="compositionally biased region" description="Basic and acidic residues" evidence="4">
    <location>
        <begin position="108"/>
        <end position="121"/>
    </location>
</feature>
<dbReference type="Proteomes" id="UP000734854">
    <property type="component" value="Unassembled WGS sequence"/>
</dbReference>
<evidence type="ECO:0000313" key="6">
    <source>
        <dbReference type="Proteomes" id="UP000734854"/>
    </source>
</evidence>
<comment type="subcellular location">
    <subcellularLocation>
        <location evidence="1">Nucleus</location>
    </subcellularLocation>
</comment>
<evidence type="ECO:0000256" key="1">
    <source>
        <dbReference type="ARBA" id="ARBA00004123"/>
    </source>
</evidence>
<evidence type="ECO:0000256" key="3">
    <source>
        <dbReference type="ARBA" id="ARBA00038401"/>
    </source>
</evidence>
<sequence>MAPVPEQEGLGLGDTARRSEDDAEEAEDDADEEEEEAVEADANAPSHLPLAPHPDSEILDATTTVDPSYIIFLIRQLLPYDSNVEKQSKVADSDMQKNLGKGESNVELDDRKPSTEDTREPQEDCGCILWDLAATESHAELMVQNLILEVLVTSLHASCSFRLKEICLGIIGNLACHKNLSSTIVSTNGLIQIIVDQLFQDDSVCLSETFRLLSVSLQSSSSVTWAEALLHDQILLRILWIIGNTLNMTLLEKSIEFLLTIIQHEEVEAVLLQPLVKFGLPNLVLSLLESEFNQLKENKLERLAVFDLVLQVVEALSTADNCFDLITSNNHIFHLVCEVVKLSHKIEVDSLCGSAVVILANILVDQRNLVLSIANDFQFLQGLLDALPFVSNDSTARSALWSILQRVLCLTEGNDDGSLDLHRLTLLLLDKHFLIENDIDSHASDDFGGDEGKEFVIASGKRIASILEKWKERDPSSTENYDGKAQKLLDCCRKSCF</sequence>
<feature type="region of interest" description="Disordered" evidence="4">
    <location>
        <begin position="1"/>
        <end position="59"/>
    </location>
</feature>
<dbReference type="EMBL" id="JACMSC010000015">
    <property type="protein sequence ID" value="KAG6485178.1"/>
    <property type="molecule type" value="Genomic_DNA"/>
</dbReference>
<evidence type="ECO:0008006" key="7">
    <source>
        <dbReference type="Google" id="ProtNLM"/>
    </source>
</evidence>
<comment type="caution">
    <text evidence="5">The sequence shown here is derived from an EMBL/GenBank/DDBJ whole genome shotgun (WGS) entry which is preliminary data.</text>
</comment>
<organism evidence="5 6">
    <name type="scientific">Zingiber officinale</name>
    <name type="common">Ginger</name>
    <name type="synonym">Amomum zingiber</name>
    <dbReference type="NCBI Taxonomy" id="94328"/>
    <lineage>
        <taxon>Eukaryota</taxon>
        <taxon>Viridiplantae</taxon>
        <taxon>Streptophyta</taxon>
        <taxon>Embryophyta</taxon>
        <taxon>Tracheophyta</taxon>
        <taxon>Spermatophyta</taxon>
        <taxon>Magnoliopsida</taxon>
        <taxon>Liliopsida</taxon>
        <taxon>Zingiberales</taxon>
        <taxon>Zingiberaceae</taxon>
        <taxon>Zingiber</taxon>
    </lineage>
</organism>
<accession>A0A8J5KIT3</accession>
<dbReference type="PANTHER" id="PTHR23424:SF23">
    <property type="entry name" value="PROTEIN SAAL1"/>
    <property type="match status" value="1"/>
</dbReference>
<keyword evidence="2" id="KW-0539">Nucleus</keyword>
<dbReference type="AlphaFoldDB" id="A0A8J5KIT3"/>
<reference evidence="5 6" key="1">
    <citation type="submission" date="2020-08" db="EMBL/GenBank/DDBJ databases">
        <title>Plant Genome Project.</title>
        <authorList>
            <person name="Zhang R.-G."/>
        </authorList>
    </citation>
    <scope>NUCLEOTIDE SEQUENCE [LARGE SCALE GENOMIC DNA]</scope>
    <source>
        <tissue evidence="5">Rhizome</tissue>
    </source>
</reference>
<evidence type="ECO:0000256" key="2">
    <source>
        <dbReference type="ARBA" id="ARBA00023242"/>
    </source>
</evidence>
<feature type="region of interest" description="Disordered" evidence="4">
    <location>
        <begin position="88"/>
        <end position="121"/>
    </location>
</feature>
<proteinExistence type="inferred from homology"/>
<feature type="compositionally biased region" description="Acidic residues" evidence="4">
    <location>
        <begin position="21"/>
        <end position="39"/>
    </location>
</feature>
<comment type="similarity">
    <text evidence="3">Belongs to the SAAL1 family.</text>
</comment>
<name>A0A8J5KIT3_ZINOF</name>
<keyword evidence="6" id="KW-1185">Reference proteome</keyword>
<dbReference type="InterPro" id="IPR052464">
    <property type="entry name" value="Synovial_Prolif_Regulator"/>
</dbReference>
<evidence type="ECO:0000256" key="4">
    <source>
        <dbReference type="SAM" id="MobiDB-lite"/>
    </source>
</evidence>